<dbReference type="FunFam" id="3.40.50.1820:FF:000067">
    <property type="entry name" value="Bifunctional epoxide hydrolase 2"/>
    <property type="match status" value="1"/>
</dbReference>
<dbReference type="Gene3D" id="3.40.50.1820">
    <property type="entry name" value="alpha/beta hydrolase"/>
    <property type="match status" value="1"/>
</dbReference>
<dbReference type="PRINTS" id="PR00111">
    <property type="entry name" value="ABHYDROLASE"/>
</dbReference>
<keyword evidence="1" id="KW-0378">Hydrolase</keyword>
<dbReference type="Gene3D" id="1.10.150.240">
    <property type="entry name" value="Putative phosphatase, domain 2"/>
    <property type="match status" value="1"/>
</dbReference>
<proteinExistence type="inferred from homology"/>
<dbReference type="Pfam" id="PF00561">
    <property type="entry name" value="Abhydrolase_1"/>
    <property type="match status" value="1"/>
</dbReference>
<evidence type="ECO:0000256" key="2">
    <source>
        <dbReference type="ARBA" id="ARBA00022990"/>
    </source>
</evidence>
<keyword evidence="2" id="KW-0007">Acetylation</keyword>
<feature type="domain" description="AB hydrolase-1" evidence="4">
    <location>
        <begin position="254"/>
        <end position="527"/>
    </location>
</feature>
<protein>
    <submittedName>
        <fullName evidence="6">Bifunctional epoxide hydrolase 2-like</fullName>
    </submittedName>
</protein>
<dbReference type="InterPro" id="IPR023198">
    <property type="entry name" value="PGP-like_dom2"/>
</dbReference>
<dbReference type="InterPro" id="IPR029058">
    <property type="entry name" value="AB_hydrolase_fold"/>
</dbReference>
<dbReference type="InterPro" id="IPR036412">
    <property type="entry name" value="HAD-like_sf"/>
</dbReference>
<gene>
    <name evidence="6" type="primary">LOC116301187</name>
</gene>
<evidence type="ECO:0000256" key="3">
    <source>
        <dbReference type="ARBA" id="ARBA00038334"/>
    </source>
</evidence>
<dbReference type="InParanoid" id="A0A6P8IH33"/>
<dbReference type="InterPro" id="IPR000639">
    <property type="entry name" value="Epox_hydrolase-like"/>
</dbReference>
<dbReference type="FunCoup" id="A0A6P8IH33">
    <property type="interactions" value="354"/>
</dbReference>
<dbReference type="NCBIfam" id="TIGR02247">
    <property type="entry name" value="HAD-1A3-hyp"/>
    <property type="match status" value="1"/>
</dbReference>
<dbReference type="GO" id="GO:0004301">
    <property type="term" value="F:epoxide hydrolase activity"/>
    <property type="evidence" value="ECO:0007669"/>
    <property type="project" value="UniProtKB-ARBA"/>
</dbReference>
<dbReference type="RefSeq" id="XP_031566071.1">
    <property type="nucleotide sequence ID" value="XM_031710211.1"/>
</dbReference>
<keyword evidence="5" id="KW-1185">Reference proteome</keyword>
<dbReference type="KEGG" id="aten:116301187"/>
<dbReference type="InterPro" id="IPR023214">
    <property type="entry name" value="HAD_sf"/>
</dbReference>
<dbReference type="SFLD" id="SFLDS00003">
    <property type="entry name" value="Haloacid_Dehalogenase"/>
    <property type="match status" value="1"/>
</dbReference>
<evidence type="ECO:0000256" key="1">
    <source>
        <dbReference type="ARBA" id="ARBA00022801"/>
    </source>
</evidence>
<dbReference type="Proteomes" id="UP000515163">
    <property type="component" value="Unplaced"/>
</dbReference>
<dbReference type="AlphaFoldDB" id="A0A6P8IH33"/>
<evidence type="ECO:0000259" key="4">
    <source>
        <dbReference type="Pfam" id="PF00561"/>
    </source>
</evidence>
<dbReference type="OrthoDB" id="5963130at2759"/>
<evidence type="ECO:0000313" key="6">
    <source>
        <dbReference type="RefSeq" id="XP_031566071.1"/>
    </source>
</evidence>
<dbReference type="PRINTS" id="PR00412">
    <property type="entry name" value="EPOXHYDRLASE"/>
</dbReference>
<dbReference type="Pfam" id="PF00702">
    <property type="entry name" value="Hydrolase"/>
    <property type="match status" value="1"/>
</dbReference>
<dbReference type="InterPro" id="IPR006439">
    <property type="entry name" value="HAD-SF_hydro_IA"/>
</dbReference>
<evidence type="ECO:0000313" key="5">
    <source>
        <dbReference type="Proteomes" id="UP000515163"/>
    </source>
</evidence>
<dbReference type="SUPFAM" id="SSF53474">
    <property type="entry name" value="alpha/beta-Hydrolases"/>
    <property type="match status" value="1"/>
</dbReference>
<dbReference type="Gene3D" id="3.40.50.1000">
    <property type="entry name" value="HAD superfamily/HAD-like"/>
    <property type="match status" value="1"/>
</dbReference>
<dbReference type="NCBIfam" id="TIGR01509">
    <property type="entry name" value="HAD-SF-IA-v3"/>
    <property type="match status" value="1"/>
</dbReference>
<dbReference type="InterPro" id="IPR011945">
    <property type="entry name" value="HAD-SF_ppase_IA/epoxid_hydro_N"/>
</dbReference>
<organism evidence="5 6">
    <name type="scientific">Actinia tenebrosa</name>
    <name type="common">Australian red waratah sea anemone</name>
    <dbReference type="NCBI Taxonomy" id="6105"/>
    <lineage>
        <taxon>Eukaryota</taxon>
        <taxon>Metazoa</taxon>
        <taxon>Cnidaria</taxon>
        <taxon>Anthozoa</taxon>
        <taxon>Hexacorallia</taxon>
        <taxon>Actiniaria</taxon>
        <taxon>Actiniidae</taxon>
        <taxon>Actinia</taxon>
    </lineage>
</organism>
<name>A0A6P8IH33_ACTTE</name>
<dbReference type="GeneID" id="116301187"/>
<dbReference type="CDD" id="cd02603">
    <property type="entry name" value="HAD_sEH-N_like"/>
    <property type="match status" value="1"/>
</dbReference>
<dbReference type="SUPFAM" id="SSF56784">
    <property type="entry name" value="HAD-like"/>
    <property type="match status" value="1"/>
</dbReference>
<dbReference type="InterPro" id="IPR000073">
    <property type="entry name" value="AB_hydrolase_1"/>
</dbReference>
<reference evidence="6" key="1">
    <citation type="submission" date="2025-08" db="UniProtKB">
        <authorList>
            <consortium name="RefSeq"/>
        </authorList>
    </citation>
    <scope>IDENTIFICATION</scope>
    <source>
        <tissue evidence="6">Tentacle</tissue>
    </source>
</reference>
<comment type="similarity">
    <text evidence="3">Belongs to the AB hydrolase superfamily. Epoxide hydrolase family.</text>
</comment>
<dbReference type="SFLD" id="SFLDG01129">
    <property type="entry name" value="C1.5:_HAD__Beta-PGM__Phosphata"/>
    <property type="match status" value="1"/>
</dbReference>
<accession>A0A6P8IH33</accession>
<sequence>MSKLVIFDLGGVVATTPVYTIQQFAWEKGVPSQLLQKLFLPSDEMHPMFQLEVGIISLSQFYKLADELVLKLADEEGIKLHKDFSIEGLFKKIPKSLNAVPEMLNASAALREKGIKTCILTNNWTDDTETGLLVSNLMRLRYYFDDVFESCKLGLRKPDGEAFKVVCEKMGANINEAIVLDDLPNNLKPAKELGMTTIQVKDPFSALKTLKEITGVDVFAPHPVSPCSPNEVPHCFVTLKTGIKMHYVDVGQGPAVILLHGFPEFWYIWKYQIPALALAGFRVIAPDLRGYGQTTSPSEIVAYGRENLSKDIISLLDCLLLPQVTVVGHDWGGVIAWDLAIHYSDRVRAIANMTPYQPPNPTVNPLKALQAKPGVFQYQLYFHKEGEAEKEFESDLRKTFIYMLRYSTDQLMGGELSTANVLERGGIFKGFPENVEKSPMITEQDLDYFVESFTKTGFRGALNWYRNTERNWLWSLKVVGRKIQQPSLMITCGQDQVISPALSAHMKDWAVKLSQVHIEESSHWTPLDCPLKLNNILIDWMKKIKDGADTSKL</sequence>
<dbReference type="PANTHER" id="PTHR43329">
    <property type="entry name" value="EPOXIDE HYDROLASE"/>
    <property type="match status" value="1"/>
</dbReference>